<comment type="similarity">
    <text evidence="1">Belongs to the carbohydrate kinase PfkB family.</text>
</comment>
<dbReference type="InterPro" id="IPR002173">
    <property type="entry name" value="Carboh/pur_kinase_PfkB_CS"/>
</dbReference>
<evidence type="ECO:0000256" key="2">
    <source>
        <dbReference type="ARBA" id="ARBA00022679"/>
    </source>
</evidence>
<keyword evidence="4" id="KW-0418">Kinase</keyword>
<evidence type="ECO:0000313" key="8">
    <source>
        <dbReference type="Proteomes" id="UP001237642"/>
    </source>
</evidence>
<proteinExistence type="inferred from homology"/>
<dbReference type="SUPFAM" id="SSF53613">
    <property type="entry name" value="Ribokinase-like"/>
    <property type="match status" value="1"/>
</dbReference>
<dbReference type="PANTHER" id="PTHR43085">
    <property type="entry name" value="HEXOKINASE FAMILY MEMBER"/>
    <property type="match status" value="1"/>
</dbReference>
<keyword evidence="8" id="KW-1185">Reference proteome</keyword>
<dbReference type="AlphaFoldDB" id="A0AAD8MUK1"/>
<dbReference type="Pfam" id="PF00294">
    <property type="entry name" value="PfkB"/>
    <property type="match status" value="1"/>
</dbReference>
<keyword evidence="2" id="KW-0808">Transferase</keyword>
<dbReference type="PANTHER" id="PTHR43085:SF1">
    <property type="entry name" value="PSEUDOURIDINE KINASE-RELATED"/>
    <property type="match status" value="1"/>
</dbReference>
<evidence type="ECO:0000256" key="4">
    <source>
        <dbReference type="ARBA" id="ARBA00022777"/>
    </source>
</evidence>
<protein>
    <recommendedName>
        <fullName evidence="6">Carbohydrate kinase PfkB domain-containing protein</fullName>
    </recommendedName>
</protein>
<evidence type="ECO:0000259" key="6">
    <source>
        <dbReference type="Pfam" id="PF00294"/>
    </source>
</evidence>
<evidence type="ECO:0000256" key="3">
    <source>
        <dbReference type="ARBA" id="ARBA00022741"/>
    </source>
</evidence>
<organism evidence="7 8">
    <name type="scientific">Heracleum sosnowskyi</name>
    <dbReference type="NCBI Taxonomy" id="360622"/>
    <lineage>
        <taxon>Eukaryota</taxon>
        <taxon>Viridiplantae</taxon>
        <taxon>Streptophyta</taxon>
        <taxon>Embryophyta</taxon>
        <taxon>Tracheophyta</taxon>
        <taxon>Spermatophyta</taxon>
        <taxon>Magnoliopsida</taxon>
        <taxon>eudicotyledons</taxon>
        <taxon>Gunneridae</taxon>
        <taxon>Pentapetalae</taxon>
        <taxon>asterids</taxon>
        <taxon>campanulids</taxon>
        <taxon>Apiales</taxon>
        <taxon>Apiaceae</taxon>
        <taxon>Apioideae</taxon>
        <taxon>apioid superclade</taxon>
        <taxon>Tordylieae</taxon>
        <taxon>Tordyliinae</taxon>
        <taxon>Heracleum</taxon>
    </lineage>
</organism>
<dbReference type="InterPro" id="IPR050306">
    <property type="entry name" value="PfkB_Carbo_kinase"/>
</dbReference>
<dbReference type="InterPro" id="IPR011611">
    <property type="entry name" value="PfkB_dom"/>
</dbReference>
<evidence type="ECO:0000313" key="7">
    <source>
        <dbReference type="EMBL" id="KAK1385801.1"/>
    </source>
</evidence>
<sequence>MGVAADSWMAFTDRFLTLDDNSAEKINLKRKMLKLIDIYYDALDAPKTGKEIGSRCIVRRLLQKVYDMALEIGEAAAPQLCTFALGVLDKDTQTLKIVPITSNKVVYTLGGVARNVAHCVSMLGTRPYMISVVGHDMPGNLMLEHWKSNGLPVEGIRRGKDIETAVVCNMFDSEGELAAAVASVAAAVPANAKILMFRKHLTS</sequence>
<keyword evidence="3" id="KW-0547">Nucleotide-binding</keyword>
<feature type="domain" description="Carbohydrate kinase PfkB" evidence="6">
    <location>
        <begin position="99"/>
        <end position="177"/>
    </location>
</feature>
<gene>
    <name evidence="7" type="ORF">POM88_023536</name>
</gene>
<dbReference type="GO" id="GO:0016301">
    <property type="term" value="F:kinase activity"/>
    <property type="evidence" value="ECO:0007669"/>
    <property type="project" value="UniProtKB-KW"/>
</dbReference>
<reference evidence="7" key="2">
    <citation type="submission" date="2023-05" db="EMBL/GenBank/DDBJ databases">
        <authorList>
            <person name="Schelkunov M.I."/>
        </authorList>
    </citation>
    <scope>NUCLEOTIDE SEQUENCE</scope>
    <source>
        <strain evidence="7">Hsosn_3</strain>
        <tissue evidence="7">Leaf</tissue>
    </source>
</reference>
<dbReference type="InterPro" id="IPR029056">
    <property type="entry name" value="Ribokinase-like"/>
</dbReference>
<name>A0AAD8MUK1_9APIA</name>
<dbReference type="Proteomes" id="UP001237642">
    <property type="component" value="Unassembled WGS sequence"/>
</dbReference>
<evidence type="ECO:0000256" key="1">
    <source>
        <dbReference type="ARBA" id="ARBA00010688"/>
    </source>
</evidence>
<accession>A0AAD8MUK1</accession>
<evidence type="ECO:0000256" key="5">
    <source>
        <dbReference type="ARBA" id="ARBA00022840"/>
    </source>
</evidence>
<keyword evidence="5" id="KW-0067">ATP-binding</keyword>
<dbReference type="Gene3D" id="3.40.1190.20">
    <property type="match status" value="1"/>
</dbReference>
<dbReference type="PROSITE" id="PS00583">
    <property type="entry name" value="PFKB_KINASES_1"/>
    <property type="match status" value="1"/>
</dbReference>
<reference evidence="7" key="1">
    <citation type="submission" date="2023-02" db="EMBL/GenBank/DDBJ databases">
        <title>Genome of toxic invasive species Heracleum sosnowskyi carries increased number of genes despite the absence of recent whole-genome duplications.</title>
        <authorList>
            <person name="Schelkunov M."/>
            <person name="Shtratnikova V."/>
            <person name="Makarenko M."/>
            <person name="Klepikova A."/>
            <person name="Omelchenko D."/>
            <person name="Novikova G."/>
            <person name="Obukhova E."/>
            <person name="Bogdanov V."/>
            <person name="Penin A."/>
            <person name="Logacheva M."/>
        </authorList>
    </citation>
    <scope>NUCLEOTIDE SEQUENCE</scope>
    <source>
        <strain evidence="7">Hsosn_3</strain>
        <tissue evidence="7">Leaf</tissue>
    </source>
</reference>
<dbReference type="GO" id="GO:0005524">
    <property type="term" value="F:ATP binding"/>
    <property type="evidence" value="ECO:0007669"/>
    <property type="project" value="UniProtKB-KW"/>
</dbReference>
<comment type="caution">
    <text evidence="7">The sequence shown here is derived from an EMBL/GenBank/DDBJ whole genome shotgun (WGS) entry which is preliminary data.</text>
</comment>
<dbReference type="EMBL" id="JAUIZM010000005">
    <property type="protein sequence ID" value="KAK1385801.1"/>
    <property type="molecule type" value="Genomic_DNA"/>
</dbReference>